<dbReference type="Pfam" id="PF03922">
    <property type="entry name" value="OmpW"/>
    <property type="match status" value="1"/>
</dbReference>
<feature type="chain" id="PRO_5045723825" evidence="1">
    <location>
        <begin position="21"/>
        <end position="202"/>
    </location>
</feature>
<keyword evidence="1" id="KW-0732">Signal</keyword>
<dbReference type="PANTHER" id="PTHR36920:SF1">
    <property type="entry name" value="OUTER MEMBRANE PROTEIN W"/>
    <property type="match status" value="1"/>
</dbReference>
<dbReference type="EMBL" id="JAUSSK010000001">
    <property type="protein sequence ID" value="MDQ0008020.1"/>
    <property type="molecule type" value="Genomic_DNA"/>
</dbReference>
<name>A0ABT9ST89_9GAMM</name>
<dbReference type="Gene3D" id="2.40.160.20">
    <property type="match status" value="1"/>
</dbReference>
<dbReference type="Proteomes" id="UP001237737">
    <property type="component" value="Unassembled WGS sequence"/>
</dbReference>
<comment type="caution">
    <text evidence="2">The sequence shown here is derived from an EMBL/GenBank/DDBJ whole genome shotgun (WGS) entry which is preliminary data.</text>
</comment>
<evidence type="ECO:0000313" key="3">
    <source>
        <dbReference type="Proteomes" id="UP001237737"/>
    </source>
</evidence>
<accession>A0ABT9ST89</accession>
<organism evidence="2 3">
    <name type="scientific">Luteibacter jiangsuensis</name>
    <dbReference type="NCBI Taxonomy" id="637577"/>
    <lineage>
        <taxon>Bacteria</taxon>
        <taxon>Pseudomonadati</taxon>
        <taxon>Pseudomonadota</taxon>
        <taxon>Gammaproteobacteria</taxon>
        <taxon>Lysobacterales</taxon>
        <taxon>Rhodanobacteraceae</taxon>
        <taxon>Luteibacter</taxon>
    </lineage>
</organism>
<evidence type="ECO:0000313" key="2">
    <source>
        <dbReference type="EMBL" id="MDQ0008020.1"/>
    </source>
</evidence>
<dbReference type="InterPro" id="IPR005618">
    <property type="entry name" value="OMPW"/>
</dbReference>
<proteinExistence type="predicted"/>
<gene>
    <name evidence="2" type="ORF">J2T07_000179</name>
</gene>
<dbReference type="RefSeq" id="WP_306846618.1">
    <property type="nucleotide sequence ID" value="NZ_JAUSSK010000001.1"/>
</dbReference>
<sequence>MRYLKTLTATLLCAAAPAFAQSADSPWLLHLGIHVVDPTSHTGHLAGMSASVDKSTRPTVSIEYKLDPAWSIEALAAAPFEHDVRLAGQRAVRVKQLPPVVGVNYRFLAGSRVSPFLGVGVNYTRFFDAKGRNALEGADVDLDSSWGIAWHAGVDIALDPRWSFTVDARYIDIDSKVSVGGTTVGTAHIDPWVYGVSVGYRF</sequence>
<keyword evidence="3" id="KW-1185">Reference proteome</keyword>
<reference evidence="2 3" key="1">
    <citation type="submission" date="2023-07" db="EMBL/GenBank/DDBJ databases">
        <title>Sorghum-associated microbial communities from plants grown in Nebraska, USA.</title>
        <authorList>
            <person name="Schachtman D."/>
        </authorList>
    </citation>
    <scope>NUCLEOTIDE SEQUENCE [LARGE SCALE GENOMIC DNA]</scope>
    <source>
        <strain evidence="2 3">CC60</strain>
    </source>
</reference>
<dbReference type="SUPFAM" id="SSF56925">
    <property type="entry name" value="OMPA-like"/>
    <property type="match status" value="1"/>
</dbReference>
<protein>
    <submittedName>
        <fullName evidence="2">Outer membrane protein</fullName>
    </submittedName>
</protein>
<dbReference type="InterPro" id="IPR011250">
    <property type="entry name" value="OMP/PagP_B-barrel"/>
</dbReference>
<feature type="signal peptide" evidence="1">
    <location>
        <begin position="1"/>
        <end position="20"/>
    </location>
</feature>
<evidence type="ECO:0000256" key="1">
    <source>
        <dbReference type="SAM" id="SignalP"/>
    </source>
</evidence>
<dbReference type="PANTHER" id="PTHR36920">
    <property type="match status" value="1"/>
</dbReference>